<comment type="caution">
    <text evidence="1">The sequence shown here is derived from an EMBL/GenBank/DDBJ whole genome shotgun (WGS) entry which is preliminary data.</text>
</comment>
<organism evidence="1 2">
    <name type="scientific">Pseudoclavibacter albus</name>
    <dbReference type="NCBI Taxonomy" id="272241"/>
    <lineage>
        <taxon>Bacteria</taxon>
        <taxon>Bacillati</taxon>
        <taxon>Actinomycetota</taxon>
        <taxon>Actinomycetes</taxon>
        <taxon>Micrococcales</taxon>
        <taxon>Microbacteriaceae</taxon>
        <taxon>Pseudoclavibacter</taxon>
    </lineage>
</organism>
<protein>
    <submittedName>
        <fullName evidence="1">Antirestriction protein ArdA</fullName>
    </submittedName>
</protein>
<dbReference type="EMBL" id="JALXSQ010000021">
    <property type="protein sequence ID" value="MCT2042945.1"/>
    <property type="molecule type" value="Genomic_DNA"/>
</dbReference>
<proteinExistence type="predicted"/>
<accession>A0ABT2HXU6</accession>
<gene>
    <name evidence="1" type="ORF">M3D15_06330</name>
</gene>
<dbReference type="RefSeq" id="WP_260104257.1">
    <property type="nucleotide sequence ID" value="NZ_JALXSQ010000021.1"/>
</dbReference>
<sequence>TNRPLLTAAVWIGCVNCHNKGKRVGRWIPAALAECVTTEHLHPDTRALTSKVPDLACHTFWCFETANLPRNEEMSPRSAAAWAMNLHRTPEELRAAYTAWVHTYDIDDPEQATPELFKTVYLGRYATTDLTDELRNTCSSAEADEDSMYLFLD</sequence>
<dbReference type="InterPro" id="IPR009899">
    <property type="entry name" value="ArdA"/>
</dbReference>
<dbReference type="Pfam" id="PF07275">
    <property type="entry name" value="ArdA"/>
    <property type="match status" value="1"/>
</dbReference>
<name>A0ABT2HXU6_9MICO</name>
<dbReference type="Proteomes" id="UP001525379">
    <property type="component" value="Unassembled WGS sequence"/>
</dbReference>
<evidence type="ECO:0000313" key="2">
    <source>
        <dbReference type="Proteomes" id="UP001525379"/>
    </source>
</evidence>
<keyword evidence="2" id="KW-1185">Reference proteome</keyword>
<evidence type="ECO:0000313" key="1">
    <source>
        <dbReference type="EMBL" id="MCT2042945.1"/>
    </source>
</evidence>
<reference evidence="1 2" key="1">
    <citation type="submission" date="2022-04" db="EMBL/GenBank/DDBJ databases">
        <title>Human microbiome associated bacterial genomes.</title>
        <authorList>
            <person name="Sandstrom S."/>
            <person name="Salamzade R."/>
            <person name="Kalan L.R."/>
        </authorList>
    </citation>
    <scope>NUCLEOTIDE SEQUENCE [LARGE SCALE GENOMIC DNA]</scope>
    <source>
        <strain evidence="2">p3-SID1799</strain>
    </source>
</reference>
<feature type="non-terminal residue" evidence="1">
    <location>
        <position position="1"/>
    </location>
</feature>